<reference evidence="1 2" key="1">
    <citation type="submission" date="2017-09" db="EMBL/GenBank/DDBJ databases">
        <title>Depth-based differentiation of microbial function through sediment-hosted aquifers and enrichment of novel symbionts in the deep terrestrial subsurface.</title>
        <authorList>
            <person name="Probst A.J."/>
            <person name="Ladd B."/>
            <person name="Jarett J.K."/>
            <person name="Geller-Mcgrath D.E."/>
            <person name="Sieber C.M."/>
            <person name="Emerson J.B."/>
            <person name="Anantharaman K."/>
            <person name="Thomas B.C."/>
            <person name="Malmstrom R."/>
            <person name="Stieglmeier M."/>
            <person name="Klingl A."/>
            <person name="Woyke T."/>
            <person name="Ryan C.M."/>
            <person name="Banfield J.F."/>
        </authorList>
    </citation>
    <scope>NUCLEOTIDE SEQUENCE [LARGE SCALE GENOMIC DNA]</scope>
    <source>
        <strain evidence="1">CG11_big_fil_rev_8_21_14_0_20_36_8</strain>
    </source>
</reference>
<proteinExistence type="predicted"/>
<name>A0A2M6ITP3_9BACT</name>
<accession>A0A2M6ITP3</accession>
<dbReference type="AlphaFoldDB" id="A0A2M6ITP3"/>
<evidence type="ECO:0000313" key="2">
    <source>
        <dbReference type="Proteomes" id="UP000231056"/>
    </source>
</evidence>
<protein>
    <submittedName>
        <fullName evidence="1">Uncharacterized protein</fullName>
    </submittedName>
</protein>
<feature type="non-terminal residue" evidence="1">
    <location>
        <position position="1"/>
    </location>
</feature>
<sequence>KEKRRKLEVRTQNDEYIGFLPDDISKRLTYFINEKSLYSAHIKEVGLLDVAIFIRELSKGQKVRLYPSFPSNPHVMLSDIQQIESAEEPDDLDKDDDEDELVEGGLALDDEKWQEYQEGRDLERIVELEDDEEEEE</sequence>
<gene>
    <name evidence="1" type="ORF">COV58_04070</name>
</gene>
<evidence type="ECO:0000313" key="1">
    <source>
        <dbReference type="EMBL" id="PIQ73145.1"/>
    </source>
</evidence>
<dbReference type="Proteomes" id="UP000231056">
    <property type="component" value="Unassembled WGS sequence"/>
</dbReference>
<comment type="caution">
    <text evidence="1">The sequence shown here is derived from an EMBL/GenBank/DDBJ whole genome shotgun (WGS) entry which is preliminary data.</text>
</comment>
<dbReference type="EMBL" id="PCVM01000097">
    <property type="protein sequence ID" value="PIQ73145.1"/>
    <property type="molecule type" value="Genomic_DNA"/>
</dbReference>
<organism evidence="1 2">
    <name type="scientific">Candidatus Roizmanbacteria bacterium CG11_big_fil_rev_8_21_14_0_20_36_8</name>
    <dbReference type="NCBI Taxonomy" id="1974856"/>
    <lineage>
        <taxon>Bacteria</taxon>
        <taxon>Candidatus Roizmaniibacteriota</taxon>
    </lineage>
</organism>